<comment type="caution">
    <text evidence="11">The sequence shown here is derived from an EMBL/GenBank/DDBJ whole genome shotgun (WGS) entry which is preliminary data.</text>
</comment>
<dbReference type="GO" id="GO:0036503">
    <property type="term" value="P:ERAD pathway"/>
    <property type="evidence" value="ECO:0007669"/>
    <property type="project" value="TreeGrafter"/>
</dbReference>
<dbReference type="GO" id="GO:0005509">
    <property type="term" value="F:calcium ion binding"/>
    <property type="evidence" value="ECO:0007669"/>
    <property type="project" value="InterPro"/>
</dbReference>
<sequence length="561" mass="61909">MKLNSVATAVTAALLAGTANADDGTSPEEASSVSVNLPTFTPASIKADFLEQFTDGWDARWKPSHAKKETKGNEEEQWAYVGEWAVEEPTVFKGMEGDKGLVVKNAAAHHAISAKFPKTIDNKGKTLVVQYEVKLQNGLECGGAYLKLLRENNALHQEEFSNTTPYVIMFGPDKCGHTNKVHFIFNHKNPKTGEYEEKHLVTPPTAKIVKTTELYTLIVHPNNTYVVKQNGEEVKSGSLLTDFQPSVNPPVEIDDPSDTKPEDWVDEARIPDPDAEKPEDWDEDAPYEIVDEEATQPEDWLENEPTSIPDPEAEKPEDWDDEEDGDWIPPTVPNPKCSEVSGCGPWTKPMMKNPEFKGKWSAPMIDNPAYKGPWAPRKIKNPDYFEDKTPANFEPMGAIGFEIWTMQKDILFDNIYIGHSVEDAQKLADEAWKPKRDAEKLVEEAQKPKEDPKPESPLDLKFTDDPVTYVKEKISLFVTLAKKDPIQAIQFVPEAAGGLLAVVLGLIAVIINVAKQGPAAPAPKKADGGKPSKEKSAQGAATGADTGKGEVTKRNTRSQQS</sequence>
<evidence type="ECO:0000256" key="3">
    <source>
        <dbReference type="ARBA" id="ARBA00022692"/>
    </source>
</evidence>
<dbReference type="OrthoDB" id="1938156at2759"/>
<dbReference type="PANTHER" id="PTHR11073:SF1">
    <property type="entry name" value="CALNEXIN 14D-RELATED"/>
    <property type="match status" value="1"/>
</dbReference>
<keyword evidence="5 9" id="KW-1133">Transmembrane helix</keyword>
<dbReference type="FunFam" id="2.10.250.10:FF:000001">
    <property type="entry name" value="Calnexin homolog"/>
    <property type="match status" value="1"/>
</dbReference>
<comment type="similarity">
    <text evidence="2 9">Belongs to the calreticulin family.</text>
</comment>
<dbReference type="PRINTS" id="PR00626">
    <property type="entry name" value="CALRETICULIN"/>
</dbReference>
<evidence type="ECO:0000256" key="9">
    <source>
        <dbReference type="RuleBase" id="RU362126"/>
    </source>
</evidence>
<feature type="chain" id="PRO_5005105814" evidence="9">
    <location>
        <begin position="22"/>
        <end position="561"/>
    </location>
</feature>
<dbReference type="Pfam" id="PF00262">
    <property type="entry name" value="Calreticulin"/>
    <property type="match status" value="1"/>
</dbReference>
<keyword evidence="8" id="KW-1015">Disulfide bond</keyword>
<feature type="signal peptide" evidence="9">
    <location>
        <begin position="1"/>
        <end position="21"/>
    </location>
</feature>
<dbReference type="PROSITE" id="PS00804">
    <property type="entry name" value="CALRETICULIN_2"/>
    <property type="match status" value="1"/>
</dbReference>
<gene>
    <name evidence="11" type="ORF">SAPIO_CDS5069</name>
</gene>
<evidence type="ECO:0000256" key="8">
    <source>
        <dbReference type="PIRSR" id="PIRSR601580-3"/>
    </source>
</evidence>
<evidence type="ECO:0000256" key="2">
    <source>
        <dbReference type="ARBA" id="ARBA00010983"/>
    </source>
</evidence>
<dbReference type="GO" id="GO:0005789">
    <property type="term" value="C:endoplasmic reticulum membrane"/>
    <property type="evidence" value="ECO:0007669"/>
    <property type="project" value="UniProtKB-SubCell"/>
</dbReference>
<evidence type="ECO:0000256" key="1">
    <source>
        <dbReference type="ARBA" id="ARBA00004115"/>
    </source>
</evidence>
<feature type="compositionally biased region" description="Basic and acidic residues" evidence="10">
    <location>
        <begin position="524"/>
        <end position="536"/>
    </location>
</feature>
<reference evidence="11 12" key="1">
    <citation type="journal article" date="2014" name="Genome Announc.">
        <title>Draft genome sequence of the pathogenic fungus Scedosporium apiospermum.</title>
        <authorList>
            <person name="Vandeputte P."/>
            <person name="Ghamrawi S."/>
            <person name="Rechenmann M."/>
            <person name="Iltis A."/>
            <person name="Giraud S."/>
            <person name="Fleury M."/>
            <person name="Thornton C."/>
            <person name="Delhaes L."/>
            <person name="Meyer W."/>
            <person name="Papon N."/>
            <person name="Bouchara J.P."/>
        </authorList>
    </citation>
    <scope>NUCLEOTIDE SEQUENCE [LARGE SCALE GENOMIC DNA]</scope>
    <source>
        <strain evidence="11 12">IHEM 14462</strain>
    </source>
</reference>
<dbReference type="Gene3D" id="2.60.120.200">
    <property type="match status" value="1"/>
</dbReference>
<feature type="compositionally biased region" description="Acidic residues" evidence="10">
    <location>
        <begin position="315"/>
        <end position="326"/>
    </location>
</feature>
<dbReference type="GeneID" id="27724141"/>
<dbReference type="InterPro" id="IPR018124">
    <property type="entry name" value="Calret/calnex_CS"/>
</dbReference>
<keyword evidence="12" id="KW-1185">Reference proteome</keyword>
<dbReference type="GO" id="GO:0006457">
    <property type="term" value="P:protein folding"/>
    <property type="evidence" value="ECO:0007669"/>
    <property type="project" value="InterPro"/>
</dbReference>
<evidence type="ECO:0000256" key="6">
    <source>
        <dbReference type="ARBA" id="ARBA00023136"/>
    </source>
</evidence>
<protein>
    <submittedName>
        <fullName evidence="11">Calnexin-like protein</fullName>
    </submittedName>
</protein>
<comment type="subcellular location">
    <subcellularLocation>
        <location evidence="1">Endoplasmic reticulum membrane</location>
        <topology evidence="1">Single-pass type I membrane protein</topology>
    </subcellularLocation>
</comment>
<dbReference type="HOGENOM" id="CLU_018224_1_2_1"/>
<keyword evidence="7 9" id="KW-0143">Chaperone</keyword>
<dbReference type="AlphaFoldDB" id="A0A084G757"/>
<feature type="compositionally biased region" description="Acidic residues" evidence="10">
    <location>
        <begin position="279"/>
        <end position="302"/>
    </location>
</feature>
<keyword evidence="6 9" id="KW-0472">Membrane</keyword>
<feature type="disulfide bond" evidence="8">
    <location>
        <begin position="141"/>
        <end position="175"/>
    </location>
</feature>
<dbReference type="GO" id="GO:0051082">
    <property type="term" value="F:unfolded protein binding"/>
    <property type="evidence" value="ECO:0007669"/>
    <property type="project" value="InterPro"/>
</dbReference>
<feature type="region of interest" description="Disordered" evidence="10">
    <location>
        <begin position="238"/>
        <end position="338"/>
    </location>
</feature>
<dbReference type="RefSeq" id="XP_016642968.1">
    <property type="nucleotide sequence ID" value="XM_016787466.1"/>
</dbReference>
<dbReference type="SUPFAM" id="SSF63887">
    <property type="entry name" value="P-domain of calnexin/calreticulin"/>
    <property type="match status" value="1"/>
</dbReference>
<feature type="compositionally biased region" description="Basic and acidic residues" evidence="10">
    <location>
        <begin position="257"/>
        <end position="278"/>
    </location>
</feature>
<accession>A0A084G757</accession>
<organism evidence="11 12">
    <name type="scientific">Pseudallescheria apiosperma</name>
    <name type="common">Scedosporium apiospermum</name>
    <dbReference type="NCBI Taxonomy" id="563466"/>
    <lineage>
        <taxon>Eukaryota</taxon>
        <taxon>Fungi</taxon>
        <taxon>Dikarya</taxon>
        <taxon>Ascomycota</taxon>
        <taxon>Pezizomycotina</taxon>
        <taxon>Sordariomycetes</taxon>
        <taxon>Hypocreomycetidae</taxon>
        <taxon>Microascales</taxon>
        <taxon>Microascaceae</taxon>
        <taxon>Scedosporium</taxon>
    </lineage>
</organism>
<dbReference type="InterPro" id="IPR009033">
    <property type="entry name" value="Calreticulin/calnexin_P_dom_sf"/>
</dbReference>
<keyword evidence="9" id="KW-0732">Signal</keyword>
<feature type="region of interest" description="Disordered" evidence="10">
    <location>
        <begin position="518"/>
        <end position="561"/>
    </location>
</feature>
<evidence type="ECO:0000256" key="10">
    <source>
        <dbReference type="SAM" id="MobiDB-lite"/>
    </source>
</evidence>
<dbReference type="FunFam" id="2.60.120.200:FF:000011">
    <property type="entry name" value="Probable calnexin"/>
    <property type="match status" value="1"/>
</dbReference>
<evidence type="ECO:0000313" key="12">
    <source>
        <dbReference type="Proteomes" id="UP000028545"/>
    </source>
</evidence>
<dbReference type="InterPro" id="IPR001580">
    <property type="entry name" value="Calret/calnex"/>
</dbReference>
<dbReference type="Gene3D" id="2.10.250.10">
    <property type="entry name" value="Calreticulin/calnexin, P domain"/>
    <property type="match status" value="1"/>
</dbReference>
<dbReference type="PROSITE" id="PS00805">
    <property type="entry name" value="CALRETICULIN_REPEAT"/>
    <property type="match status" value="1"/>
</dbReference>
<name>A0A084G757_PSEDA</name>
<feature type="region of interest" description="Disordered" evidence="10">
    <location>
        <begin position="443"/>
        <end position="462"/>
    </location>
</feature>
<keyword evidence="3 9" id="KW-0812">Transmembrane</keyword>
<evidence type="ECO:0000313" key="11">
    <source>
        <dbReference type="EMBL" id="KEZ43169.1"/>
    </source>
</evidence>
<dbReference type="VEuPathDB" id="FungiDB:SAPIO_CDS5069"/>
<dbReference type="Proteomes" id="UP000028545">
    <property type="component" value="Unassembled WGS sequence"/>
</dbReference>
<dbReference type="InterPro" id="IPR013320">
    <property type="entry name" value="ConA-like_dom_sf"/>
</dbReference>
<dbReference type="EMBL" id="JOWA01000096">
    <property type="protein sequence ID" value="KEZ43169.1"/>
    <property type="molecule type" value="Genomic_DNA"/>
</dbReference>
<dbReference type="OMA" id="SGCGKWE"/>
<feature type="transmembrane region" description="Helical" evidence="9">
    <location>
        <begin position="495"/>
        <end position="514"/>
    </location>
</feature>
<evidence type="ECO:0000256" key="5">
    <source>
        <dbReference type="ARBA" id="ARBA00022989"/>
    </source>
</evidence>
<dbReference type="KEGG" id="sapo:SAPIO_CDS5069"/>
<dbReference type="SUPFAM" id="SSF49899">
    <property type="entry name" value="Concanavalin A-like lectins/glucanases"/>
    <property type="match status" value="2"/>
</dbReference>
<evidence type="ECO:0000256" key="4">
    <source>
        <dbReference type="ARBA" id="ARBA00022824"/>
    </source>
</evidence>
<proteinExistence type="inferred from homology"/>
<dbReference type="PROSITE" id="PS00803">
    <property type="entry name" value="CALRETICULIN_1"/>
    <property type="match status" value="1"/>
</dbReference>
<dbReference type="PANTHER" id="PTHR11073">
    <property type="entry name" value="CALRETICULIN AND CALNEXIN"/>
    <property type="match status" value="1"/>
</dbReference>
<evidence type="ECO:0000256" key="7">
    <source>
        <dbReference type="ARBA" id="ARBA00023186"/>
    </source>
</evidence>
<keyword evidence="4 9" id="KW-0256">Endoplasmic reticulum</keyword>